<proteinExistence type="predicted"/>
<keyword evidence="2" id="KW-1185">Reference proteome</keyword>
<name>A0AAW9SFA0_9BACT</name>
<evidence type="ECO:0000313" key="1">
    <source>
        <dbReference type="EMBL" id="MEN7549521.1"/>
    </source>
</evidence>
<evidence type="ECO:0000313" key="2">
    <source>
        <dbReference type="Proteomes" id="UP001403385"/>
    </source>
</evidence>
<sequence>MYNSPYAFSENRVIDGVELEGLEYFSVHYKIYVDQKGKPHRSLERVVSHRNTEKGYGRKGPGIKYIITHQRHSADGETYSFKAVQFVKNRHGIYTGGNNPKKYWKDPDSKGNYADDYSLPPIDILDAAAKQHDLDYDEVKAAGAMDALFNKKLWAQILTLYNEQIV</sequence>
<protein>
    <submittedName>
        <fullName evidence="1">Uncharacterized protein</fullName>
    </submittedName>
</protein>
<dbReference type="EMBL" id="JBDKWZ010000009">
    <property type="protein sequence ID" value="MEN7549521.1"/>
    <property type="molecule type" value="Genomic_DNA"/>
</dbReference>
<reference evidence="1 2" key="1">
    <citation type="submission" date="2024-04" db="EMBL/GenBank/DDBJ databases">
        <title>Novel genus in family Flammeovirgaceae.</title>
        <authorList>
            <person name="Nguyen T.H."/>
            <person name="Vuong T.Q."/>
            <person name="Le H."/>
            <person name="Kim S.-G."/>
        </authorList>
    </citation>
    <scope>NUCLEOTIDE SEQUENCE [LARGE SCALE GENOMIC DNA]</scope>
    <source>
        <strain evidence="1 2">JCM 23209</strain>
    </source>
</reference>
<dbReference type="AlphaFoldDB" id="A0AAW9SFA0"/>
<dbReference type="RefSeq" id="WP_346822300.1">
    <property type="nucleotide sequence ID" value="NZ_JBDKWZ010000009.1"/>
</dbReference>
<dbReference type="Proteomes" id="UP001403385">
    <property type="component" value="Unassembled WGS sequence"/>
</dbReference>
<gene>
    <name evidence="1" type="ORF">AAG747_16480</name>
</gene>
<accession>A0AAW9SFA0</accession>
<organism evidence="1 2">
    <name type="scientific">Rapidithrix thailandica</name>
    <dbReference type="NCBI Taxonomy" id="413964"/>
    <lineage>
        <taxon>Bacteria</taxon>
        <taxon>Pseudomonadati</taxon>
        <taxon>Bacteroidota</taxon>
        <taxon>Cytophagia</taxon>
        <taxon>Cytophagales</taxon>
        <taxon>Flammeovirgaceae</taxon>
        <taxon>Rapidithrix</taxon>
    </lineage>
</organism>
<comment type="caution">
    <text evidence="1">The sequence shown here is derived from an EMBL/GenBank/DDBJ whole genome shotgun (WGS) entry which is preliminary data.</text>
</comment>